<organism evidence="2 3">
    <name type="scientific">Portunus trituberculatus</name>
    <name type="common">Swimming crab</name>
    <name type="synonym">Neptunus trituberculatus</name>
    <dbReference type="NCBI Taxonomy" id="210409"/>
    <lineage>
        <taxon>Eukaryota</taxon>
        <taxon>Metazoa</taxon>
        <taxon>Ecdysozoa</taxon>
        <taxon>Arthropoda</taxon>
        <taxon>Crustacea</taxon>
        <taxon>Multicrustacea</taxon>
        <taxon>Malacostraca</taxon>
        <taxon>Eumalacostraca</taxon>
        <taxon>Eucarida</taxon>
        <taxon>Decapoda</taxon>
        <taxon>Pleocyemata</taxon>
        <taxon>Brachyura</taxon>
        <taxon>Eubrachyura</taxon>
        <taxon>Portunoidea</taxon>
        <taxon>Portunidae</taxon>
        <taxon>Portuninae</taxon>
        <taxon>Portunus</taxon>
    </lineage>
</organism>
<dbReference type="Proteomes" id="UP000324222">
    <property type="component" value="Unassembled WGS sequence"/>
</dbReference>
<gene>
    <name evidence="2" type="ORF">E2C01_000351</name>
</gene>
<dbReference type="EMBL" id="VSRR010000008">
    <property type="protein sequence ID" value="MPC07784.1"/>
    <property type="molecule type" value="Genomic_DNA"/>
</dbReference>
<sequence length="103" mass="12011">MLRKTRYFLPRYSFPLPRCSCPNFRSYTLKTERQKALGVLDKTERLSSRQISTIPAPTVASCPARPGILHDARRRKRTFREDRSFANRGPRDSLADQPLIFTR</sequence>
<dbReference type="AlphaFoldDB" id="A0A5B7CGD7"/>
<feature type="compositionally biased region" description="Basic and acidic residues" evidence="1">
    <location>
        <begin position="79"/>
        <end position="94"/>
    </location>
</feature>
<evidence type="ECO:0000313" key="3">
    <source>
        <dbReference type="Proteomes" id="UP000324222"/>
    </source>
</evidence>
<protein>
    <submittedName>
        <fullName evidence="2">Uncharacterized protein</fullName>
    </submittedName>
</protein>
<name>A0A5B7CGD7_PORTR</name>
<reference evidence="2 3" key="1">
    <citation type="submission" date="2019-05" db="EMBL/GenBank/DDBJ databases">
        <title>Another draft genome of Portunus trituberculatus and its Hox gene families provides insights of decapod evolution.</title>
        <authorList>
            <person name="Jeong J.-H."/>
            <person name="Song I."/>
            <person name="Kim S."/>
            <person name="Choi T."/>
            <person name="Kim D."/>
            <person name="Ryu S."/>
            <person name="Kim W."/>
        </authorList>
    </citation>
    <scope>NUCLEOTIDE SEQUENCE [LARGE SCALE GENOMIC DNA]</scope>
    <source>
        <tissue evidence="2">Muscle</tissue>
    </source>
</reference>
<evidence type="ECO:0000256" key="1">
    <source>
        <dbReference type="SAM" id="MobiDB-lite"/>
    </source>
</evidence>
<keyword evidence="3" id="KW-1185">Reference proteome</keyword>
<comment type="caution">
    <text evidence="2">The sequence shown here is derived from an EMBL/GenBank/DDBJ whole genome shotgun (WGS) entry which is preliminary data.</text>
</comment>
<accession>A0A5B7CGD7</accession>
<evidence type="ECO:0000313" key="2">
    <source>
        <dbReference type="EMBL" id="MPC07784.1"/>
    </source>
</evidence>
<proteinExistence type="predicted"/>
<feature type="region of interest" description="Disordered" evidence="1">
    <location>
        <begin position="79"/>
        <end position="103"/>
    </location>
</feature>